<proteinExistence type="predicted"/>
<dbReference type="PANTHER" id="PTHR22916:SF3">
    <property type="entry name" value="UDP-GLCNAC:BETAGAL BETA-1,3-N-ACETYLGLUCOSAMINYLTRANSFERASE-LIKE PROTEIN 1"/>
    <property type="match status" value="1"/>
</dbReference>
<dbReference type="PANTHER" id="PTHR22916">
    <property type="entry name" value="GLYCOSYLTRANSFERASE"/>
    <property type="match status" value="1"/>
</dbReference>
<dbReference type="InterPro" id="IPR001173">
    <property type="entry name" value="Glyco_trans_2-like"/>
</dbReference>
<gene>
    <name evidence="2" type="ORF">EDC28_10910</name>
</gene>
<evidence type="ECO:0000313" key="3">
    <source>
        <dbReference type="Proteomes" id="UP000268033"/>
    </source>
</evidence>
<reference evidence="2 3" key="1">
    <citation type="submission" date="2018-11" db="EMBL/GenBank/DDBJ databases">
        <title>Genomic Encyclopedia of Type Strains, Phase IV (KMG-IV): sequencing the most valuable type-strain genomes for metagenomic binning, comparative biology and taxonomic classification.</title>
        <authorList>
            <person name="Goeker M."/>
        </authorList>
    </citation>
    <scope>NUCLEOTIDE SEQUENCE [LARGE SCALE GENOMIC DNA]</scope>
    <source>
        <strain evidence="2 3">DSM 21945</strain>
    </source>
</reference>
<evidence type="ECO:0000313" key="2">
    <source>
        <dbReference type="EMBL" id="ROQ22525.1"/>
    </source>
</evidence>
<dbReference type="InterPro" id="IPR029044">
    <property type="entry name" value="Nucleotide-diphossugar_trans"/>
</dbReference>
<dbReference type="RefSeq" id="WP_123422235.1">
    <property type="nucleotide sequence ID" value="NZ_RJUL01000009.1"/>
</dbReference>
<protein>
    <submittedName>
        <fullName evidence="2">Glycosyltransferase</fullName>
    </submittedName>
</protein>
<keyword evidence="3" id="KW-1185">Reference proteome</keyword>
<sequence>MKISVITATWNSGRTIASTLDSLAAQSYKDVELIVIDGASSDDTVEIIKSRKDIDFVLISEPDNGIYDALNKGILKASGDVVGFLHSDDFFSSPNVLTEIAAEFERSGVDAVYGDLEYVAQNNVEKVIRLWRSGLYSKSKIVNGWMPPHPTFYMRRNKYLELGAFDLRYRIAADYESILRYLWKANVSVAYIPKVLVKMRVGGESNRSFMNIIKKSKEDWQAMKENDLPALRAILGKNLSKISQFFARF</sequence>
<keyword evidence="2" id="KW-0808">Transferase</keyword>
<dbReference type="SUPFAM" id="SSF53448">
    <property type="entry name" value="Nucleotide-diphospho-sugar transferases"/>
    <property type="match status" value="1"/>
</dbReference>
<name>A0A3N1P241_9GAMM</name>
<comment type="caution">
    <text evidence="2">The sequence shown here is derived from an EMBL/GenBank/DDBJ whole genome shotgun (WGS) entry which is preliminary data.</text>
</comment>
<dbReference type="Proteomes" id="UP000268033">
    <property type="component" value="Unassembled WGS sequence"/>
</dbReference>
<organism evidence="2 3">
    <name type="scientific">Gallaecimonas pentaromativorans</name>
    <dbReference type="NCBI Taxonomy" id="584787"/>
    <lineage>
        <taxon>Bacteria</taxon>
        <taxon>Pseudomonadati</taxon>
        <taxon>Pseudomonadota</taxon>
        <taxon>Gammaproteobacteria</taxon>
        <taxon>Enterobacterales</taxon>
        <taxon>Gallaecimonadaceae</taxon>
        <taxon>Gallaecimonas</taxon>
    </lineage>
</organism>
<accession>A0A3N1P241</accession>
<feature type="domain" description="Glycosyltransferase 2-like" evidence="1">
    <location>
        <begin position="4"/>
        <end position="145"/>
    </location>
</feature>
<dbReference type="AlphaFoldDB" id="A0A3N1P241"/>
<evidence type="ECO:0000259" key="1">
    <source>
        <dbReference type="Pfam" id="PF00535"/>
    </source>
</evidence>
<dbReference type="Gene3D" id="3.90.550.10">
    <property type="entry name" value="Spore Coat Polysaccharide Biosynthesis Protein SpsA, Chain A"/>
    <property type="match status" value="1"/>
</dbReference>
<dbReference type="Pfam" id="PF00535">
    <property type="entry name" value="Glycos_transf_2"/>
    <property type="match status" value="1"/>
</dbReference>
<dbReference type="EMBL" id="RJUL01000009">
    <property type="protein sequence ID" value="ROQ22525.1"/>
    <property type="molecule type" value="Genomic_DNA"/>
</dbReference>
<dbReference type="CDD" id="cd06433">
    <property type="entry name" value="GT_2_WfgS_like"/>
    <property type="match status" value="1"/>
</dbReference>
<dbReference type="GO" id="GO:0016758">
    <property type="term" value="F:hexosyltransferase activity"/>
    <property type="evidence" value="ECO:0007669"/>
    <property type="project" value="UniProtKB-ARBA"/>
</dbReference>